<keyword evidence="2" id="KW-1185">Reference proteome</keyword>
<evidence type="ECO:0000313" key="2">
    <source>
        <dbReference type="Proteomes" id="UP000241690"/>
    </source>
</evidence>
<dbReference type="EMBL" id="KZ679680">
    <property type="protein sequence ID" value="PTB55118.1"/>
    <property type="molecule type" value="Genomic_DNA"/>
</dbReference>
<name>A0A2T4ADW8_TRIHA</name>
<organism evidence="1 2">
    <name type="scientific">Trichoderma harzianum CBS 226.95</name>
    <dbReference type="NCBI Taxonomy" id="983964"/>
    <lineage>
        <taxon>Eukaryota</taxon>
        <taxon>Fungi</taxon>
        <taxon>Dikarya</taxon>
        <taxon>Ascomycota</taxon>
        <taxon>Pezizomycotina</taxon>
        <taxon>Sordariomycetes</taxon>
        <taxon>Hypocreomycetidae</taxon>
        <taxon>Hypocreales</taxon>
        <taxon>Hypocreaceae</taxon>
        <taxon>Trichoderma</taxon>
    </lineage>
</organism>
<protein>
    <submittedName>
        <fullName evidence="1">Uncharacterized protein</fullName>
    </submittedName>
</protein>
<reference evidence="1 2" key="1">
    <citation type="submission" date="2016-07" db="EMBL/GenBank/DDBJ databases">
        <title>Multiple horizontal gene transfer events from other fungi enriched the ability of initially mycotrophic Trichoderma (Ascomycota) to feed on dead plant biomass.</title>
        <authorList>
            <consortium name="DOE Joint Genome Institute"/>
            <person name="Aerts A."/>
            <person name="Atanasova L."/>
            <person name="Chenthamara K."/>
            <person name="Zhang J."/>
            <person name="Grujic M."/>
            <person name="Henrissat B."/>
            <person name="Kuo A."/>
            <person name="Salamov A."/>
            <person name="Lipzen A."/>
            <person name="Labutti K."/>
            <person name="Barry K."/>
            <person name="Miao Y."/>
            <person name="Rahimi M.J."/>
            <person name="Shen Q."/>
            <person name="Grigoriev I.V."/>
            <person name="Kubicek C.P."/>
            <person name="Druzhinina I.S."/>
        </authorList>
    </citation>
    <scope>NUCLEOTIDE SEQUENCE [LARGE SCALE GENOMIC DNA]</scope>
    <source>
        <strain evidence="1 2">CBS 226.95</strain>
    </source>
</reference>
<dbReference type="GeneID" id="36623728"/>
<accession>A0A2T4ADW8</accession>
<dbReference type="AlphaFoldDB" id="A0A2T4ADW8"/>
<evidence type="ECO:0000313" key="1">
    <source>
        <dbReference type="EMBL" id="PTB55118.1"/>
    </source>
</evidence>
<proteinExistence type="predicted"/>
<sequence>MPIFLPSNGTQCIYPLSNKHTSVVQASLRAVLCNKKSWRKQNSNPTIYFLAYTISSPSLFLPFFLQTCFSFIPVRILPHLVRASGQLFPPRQLAGRVYATSFPLSRPDPPFLSLYCREKRAEAVYAISYRCRAGSWLAGVKGRAAKSVVVRVMEDESFRLYVSTVA</sequence>
<gene>
    <name evidence="1" type="ORF">M431DRAFT_437752</name>
</gene>
<dbReference type="RefSeq" id="XP_024774795.1">
    <property type="nucleotide sequence ID" value="XM_024915162.1"/>
</dbReference>
<dbReference type="Proteomes" id="UP000241690">
    <property type="component" value="Unassembled WGS sequence"/>
</dbReference>